<dbReference type="PROSITE" id="PS01229">
    <property type="entry name" value="COF_2"/>
    <property type="match status" value="1"/>
</dbReference>
<dbReference type="eggNOG" id="COG0561">
    <property type="taxonomic scope" value="Bacteria"/>
</dbReference>
<dbReference type="PANTHER" id="PTHR10000:SF25">
    <property type="entry name" value="PHOSPHATASE YKRA-RELATED"/>
    <property type="match status" value="1"/>
</dbReference>
<dbReference type="SFLD" id="SFLDS00003">
    <property type="entry name" value="Haloacid_Dehalogenase"/>
    <property type="match status" value="1"/>
</dbReference>
<dbReference type="CDD" id="cd07517">
    <property type="entry name" value="HAD_HPP"/>
    <property type="match status" value="1"/>
</dbReference>
<comment type="caution">
    <text evidence="1">The sequence shown here is derived from an EMBL/GenBank/DDBJ whole genome shotgun (WGS) entry which is preliminary data.</text>
</comment>
<dbReference type="PROSITE" id="PS01228">
    <property type="entry name" value="COF_1"/>
    <property type="match status" value="1"/>
</dbReference>
<dbReference type="RefSeq" id="WP_036181904.1">
    <property type="nucleotide sequence ID" value="NZ_AVDA01000001.1"/>
</dbReference>
<dbReference type="AlphaFoldDB" id="A0A0A3I6U4"/>
<accession>A0A0A3I6U4</accession>
<dbReference type="Gene3D" id="3.30.1240.10">
    <property type="match status" value="1"/>
</dbReference>
<name>A0A0A3I6U4_9BACL</name>
<dbReference type="STRING" id="1384049.CD29_01010"/>
<reference evidence="1 2" key="1">
    <citation type="submission" date="2014-02" db="EMBL/GenBank/DDBJ databases">
        <title>Draft genome sequence of Lysinibacillus manganicus DSM 26584T.</title>
        <authorList>
            <person name="Zhang F."/>
            <person name="Wang G."/>
            <person name="Zhang L."/>
        </authorList>
    </citation>
    <scope>NUCLEOTIDE SEQUENCE [LARGE SCALE GENOMIC DNA]</scope>
    <source>
        <strain evidence="1 2">DSM 26584</strain>
    </source>
</reference>
<proteinExistence type="predicted"/>
<keyword evidence="1" id="KW-0378">Hydrolase</keyword>
<dbReference type="InterPro" id="IPR000150">
    <property type="entry name" value="Cof"/>
</dbReference>
<dbReference type="SUPFAM" id="SSF56784">
    <property type="entry name" value="HAD-like"/>
    <property type="match status" value="1"/>
</dbReference>
<dbReference type="Proteomes" id="UP000030416">
    <property type="component" value="Unassembled WGS sequence"/>
</dbReference>
<dbReference type="OrthoDB" id="9810101at2"/>
<dbReference type="EMBL" id="JPVN01000001">
    <property type="protein sequence ID" value="KGR80501.1"/>
    <property type="molecule type" value="Genomic_DNA"/>
</dbReference>
<sequence length="256" mass="28922">MTKILFFDIDGTLYNSEKKIPESAKEAIIQARENGYEIAIATGRAPFMIQPIIDELEIDTYVTFNGQYVVYKGEVIFTDGIPAEQLTKIIEFGHERNHPVVFIDDSKMIASVEGDSNITISLETLKHPYPIIDPQFYRSNNVYQTLIFMEEKDELLYMEQFPNVKFIRWHEFSCDILPKDGSKARGIQKILDKMNIPLENVYGFGDGLNDIEMLQTVGISVAMGNGHEKAKAVADVIAGHVDEDGLANVLKELKII</sequence>
<dbReference type="NCBIfam" id="TIGR00099">
    <property type="entry name" value="Cof-subfamily"/>
    <property type="match status" value="1"/>
</dbReference>
<dbReference type="GO" id="GO:0000287">
    <property type="term" value="F:magnesium ion binding"/>
    <property type="evidence" value="ECO:0007669"/>
    <property type="project" value="TreeGrafter"/>
</dbReference>
<dbReference type="InterPro" id="IPR006379">
    <property type="entry name" value="HAD-SF_hydro_IIB"/>
</dbReference>
<dbReference type="NCBIfam" id="TIGR01484">
    <property type="entry name" value="HAD-SF-IIB"/>
    <property type="match status" value="1"/>
</dbReference>
<dbReference type="PANTHER" id="PTHR10000">
    <property type="entry name" value="PHOSPHOSERINE PHOSPHATASE"/>
    <property type="match status" value="1"/>
</dbReference>
<dbReference type="SFLD" id="SFLDG01144">
    <property type="entry name" value="C2.B.4:_PGP_Like"/>
    <property type="match status" value="1"/>
</dbReference>
<dbReference type="GO" id="GO:0005829">
    <property type="term" value="C:cytosol"/>
    <property type="evidence" value="ECO:0007669"/>
    <property type="project" value="TreeGrafter"/>
</dbReference>
<dbReference type="GO" id="GO:0016791">
    <property type="term" value="F:phosphatase activity"/>
    <property type="evidence" value="ECO:0007669"/>
    <property type="project" value="UniProtKB-ARBA"/>
</dbReference>
<dbReference type="InterPro" id="IPR036412">
    <property type="entry name" value="HAD-like_sf"/>
</dbReference>
<gene>
    <name evidence="1" type="ORF">CD29_01010</name>
</gene>
<evidence type="ECO:0000313" key="2">
    <source>
        <dbReference type="Proteomes" id="UP000030416"/>
    </source>
</evidence>
<dbReference type="Gene3D" id="3.40.50.1000">
    <property type="entry name" value="HAD superfamily/HAD-like"/>
    <property type="match status" value="1"/>
</dbReference>
<dbReference type="Pfam" id="PF08282">
    <property type="entry name" value="Hydrolase_3"/>
    <property type="match status" value="1"/>
</dbReference>
<organism evidence="1 2">
    <name type="scientific">Ureibacillus manganicus DSM 26584</name>
    <dbReference type="NCBI Taxonomy" id="1384049"/>
    <lineage>
        <taxon>Bacteria</taxon>
        <taxon>Bacillati</taxon>
        <taxon>Bacillota</taxon>
        <taxon>Bacilli</taxon>
        <taxon>Bacillales</taxon>
        <taxon>Caryophanaceae</taxon>
        <taxon>Ureibacillus</taxon>
    </lineage>
</organism>
<protein>
    <submittedName>
        <fullName evidence="1">Hydrolase Cof</fullName>
    </submittedName>
</protein>
<dbReference type="InterPro" id="IPR023214">
    <property type="entry name" value="HAD_sf"/>
</dbReference>
<evidence type="ECO:0000313" key="1">
    <source>
        <dbReference type="EMBL" id="KGR80501.1"/>
    </source>
</evidence>
<keyword evidence="2" id="KW-1185">Reference proteome</keyword>
<dbReference type="SFLD" id="SFLDG01140">
    <property type="entry name" value="C2.B:_Phosphomannomutase_and_P"/>
    <property type="match status" value="1"/>
</dbReference>